<dbReference type="AlphaFoldDB" id="A0A267G5C0"/>
<name>A0A267G5C0_9PLAT</name>
<evidence type="ECO:0000313" key="3">
    <source>
        <dbReference type="Proteomes" id="UP000215902"/>
    </source>
</evidence>
<dbReference type="EMBL" id="NIVC01000544">
    <property type="protein sequence ID" value="PAA81186.1"/>
    <property type="molecule type" value="Genomic_DNA"/>
</dbReference>
<proteinExistence type="predicted"/>
<organism evidence="2 3">
    <name type="scientific">Macrostomum lignano</name>
    <dbReference type="NCBI Taxonomy" id="282301"/>
    <lineage>
        <taxon>Eukaryota</taxon>
        <taxon>Metazoa</taxon>
        <taxon>Spiralia</taxon>
        <taxon>Lophotrochozoa</taxon>
        <taxon>Platyhelminthes</taxon>
        <taxon>Rhabditophora</taxon>
        <taxon>Macrostomorpha</taxon>
        <taxon>Macrostomida</taxon>
        <taxon>Macrostomidae</taxon>
        <taxon>Macrostomum</taxon>
    </lineage>
</organism>
<dbReference type="Proteomes" id="UP000215902">
    <property type="component" value="Unassembled WGS sequence"/>
</dbReference>
<gene>
    <name evidence="2" type="ORF">BOX15_Mlig022626g5</name>
</gene>
<accession>A0A267G5C0</accession>
<comment type="caution">
    <text evidence="2">The sequence shown here is derived from an EMBL/GenBank/DDBJ whole genome shotgun (WGS) entry which is preliminary data.</text>
</comment>
<reference evidence="2 3" key="1">
    <citation type="submission" date="2017-06" db="EMBL/GenBank/DDBJ databases">
        <title>A platform for efficient transgenesis in Macrostomum lignano, a flatworm model organism for stem cell research.</title>
        <authorList>
            <person name="Berezikov E."/>
        </authorList>
    </citation>
    <scope>NUCLEOTIDE SEQUENCE [LARGE SCALE GENOMIC DNA]</scope>
    <source>
        <strain evidence="2">DV1</strain>
        <tissue evidence="2">Whole organism</tissue>
    </source>
</reference>
<feature type="region of interest" description="Disordered" evidence="1">
    <location>
        <begin position="52"/>
        <end position="76"/>
    </location>
</feature>
<feature type="compositionally biased region" description="Polar residues" evidence="1">
    <location>
        <begin position="124"/>
        <end position="135"/>
    </location>
</feature>
<evidence type="ECO:0000313" key="2">
    <source>
        <dbReference type="EMBL" id="PAA81186.1"/>
    </source>
</evidence>
<feature type="region of interest" description="Disordered" evidence="1">
    <location>
        <begin position="103"/>
        <end position="135"/>
    </location>
</feature>
<protein>
    <submittedName>
        <fullName evidence="2">Uncharacterized protein</fullName>
    </submittedName>
</protein>
<sequence length="171" mass="19123">MPQELDNNAKLNSLNTTVGFCLPQQRRTTSLETKQQQLFDHRRIVFLCDSGATYRPDNRTMRPRQSGSDENLHWSDAAAEMPVATTSPRMLVQQALTAASLALEASSRKTRKQREQQQRAKPSNAKNDNNQQKTVSFHPSVQVGLSYAAERAAARKAAARNLLPPIPVRKV</sequence>
<keyword evidence="3" id="KW-1185">Reference proteome</keyword>
<evidence type="ECO:0000256" key="1">
    <source>
        <dbReference type="SAM" id="MobiDB-lite"/>
    </source>
</evidence>